<dbReference type="Pfam" id="PF03683">
    <property type="entry name" value="UPF0175"/>
    <property type="match status" value="1"/>
</dbReference>
<dbReference type="Proteomes" id="UP001596461">
    <property type="component" value="Unassembled WGS sequence"/>
</dbReference>
<protein>
    <submittedName>
        <fullName evidence="1">UPF0175 family protein</fullName>
    </submittedName>
</protein>
<evidence type="ECO:0000313" key="2">
    <source>
        <dbReference type="Proteomes" id="UP001596461"/>
    </source>
</evidence>
<accession>A0ABD5WC11</accession>
<dbReference type="AlphaFoldDB" id="A0ABD5WC11"/>
<comment type="caution">
    <text evidence="1">The sequence shown here is derived from an EMBL/GenBank/DDBJ whole genome shotgun (WGS) entry which is preliminary data.</text>
</comment>
<dbReference type="EMBL" id="JBHTAH010000012">
    <property type="protein sequence ID" value="MFC7070616.1"/>
    <property type="molecule type" value="Genomic_DNA"/>
</dbReference>
<sequence>MSAPDSGLPNAPGQGSLSDLLSEQELQIQDIEEAMSDVDIVEVAEETAGFFESGEYPATIISGLRIYGLDIDSLEEAVDGDEVDEDGVDDAFPDVFDSIDEQSDQRFAVIFDRSVNAILSKVFETILTERPEGSQNIAFAGYLCEFRDALKDLQQRMLGDDEDPDETVLALGRTFGLVAHYFILYNAEEAKLTEQLINNTYRSMYLGEELAIGKSTLTHPDDASSDEIATAVLLKGAIEMYEATDISVSRGAELADMREQEFAQELHARDITVRYGPTDADDLRSGPDL</sequence>
<reference evidence="1 2" key="1">
    <citation type="journal article" date="2019" name="Int. J. Syst. Evol. Microbiol.">
        <title>The Global Catalogue of Microorganisms (GCM) 10K type strain sequencing project: providing services to taxonomists for standard genome sequencing and annotation.</title>
        <authorList>
            <consortium name="The Broad Institute Genomics Platform"/>
            <consortium name="The Broad Institute Genome Sequencing Center for Infectious Disease"/>
            <person name="Wu L."/>
            <person name="Ma J."/>
        </authorList>
    </citation>
    <scope>NUCLEOTIDE SEQUENCE [LARGE SCALE GENOMIC DNA]</scope>
    <source>
        <strain evidence="1 2">DT31</strain>
    </source>
</reference>
<keyword evidence="2" id="KW-1185">Reference proteome</keyword>
<dbReference type="RefSeq" id="WP_390210862.1">
    <property type="nucleotide sequence ID" value="NZ_JBHTAH010000012.1"/>
</dbReference>
<name>A0ABD5WC11_9EURY</name>
<gene>
    <name evidence="1" type="ORF">ACFQL9_13260</name>
</gene>
<proteinExistence type="predicted"/>
<organism evidence="1 2">
    <name type="scientific">Halobaculum lipolyticum</name>
    <dbReference type="NCBI Taxonomy" id="3032001"/>
    <lineage>
        <taxon>Archaea</taxon>
        <taxon>Methanobacteriati</taxon>
        <taxon>Methanobacteriota</taxon>
        <taxon>Stenosarchaea group</taxon>
        <taxon>Halobacteria</taxon>
        <taxon>Halobacteriales</taxon>
        <taxon>Haloferacaceae</taxon>
        <taxon>Halobaculum</taxon>
    </lineage>
</organism>
<evidence type="ECO:0000313" key="1">
    <source>
        <dbReference type="EMBL" id="MFC7070616.1"/>
    </source>
</evidence>
<dbReference type="InterPro" id="IPR005368">
    <property type="entry name" value="UPF0175"/>
</dbReference>